<dbReference type="EMBL" id="JADJEV010000002">
    <property type="protein sequence ID" value="MBK6972091.1"/>
    <property type="molecule type" value="Genomic_DNA"/>
</dbReference>
<dbReference type="Proteomes" id="UP000807785">
    <property type="component" value="Unassembled WGS sequence"/>
</dbReference>
<dbReference type="InterPro" id="IPR011990">
    <property type="entry name" value="TPR-like_helical_dom_sf"/>
</dbReference>
<comment type="caution">
    <text evidence="1">The sequence shown here is derived from an EMBL/GenBank/DDBJ whole genome shotgun (WGS) entry which is preliminary data.</text>
</comment>
<protein>
    <submittedName>
        <fullName evidence="1">Tetratricopeptide repeat protein</fullName>
    </submittedName>
</protein>
<evidence type="ECO:0000313" key="2">
    <source>
        <dbReference type="Proteomes" id="UP000807785"/>
    </source>
</evidence>
<organism evidence="1 2">
    <name type="scientific">Candidatus Methylophosphatis roskildensis</name>
    <dbReference type="NCBI Taxonomy" id="2899263"/>
    <lineage>
        <taxon>Bacteria</taxon>
        <taxon>Pseudomonadati</taxon>
        <taxon>Pseudomonadota</taxon>
        <taxon>Betaproteobacteria</taxon>
        <taxon>Nitrosomonadales</taxon>
        <taxon>Sterolibacteriaceae</taxon>
        <taxon>Candidatus Methylophosphatis</taxon>
    </lineage>
</organism>
<dbReference type="AlphaFoldDB" id="A0A9D7DWJ1"/>
<proteinExistence type="predicted"/>
<sequence>MIRRSLSGQVGGRLAAICCAVLSACSQAPVAVDSSGEPAVPALHDSPNAAFEQQQRERAKDLTRQGAFGEAAIAWEVLTLLRPDVVEYAENLQRIRSRIEARVAQKILAADQARRRGEADQAAQLYLQALADDPLNAQAAQALRAIERERNKRNYLGKPSRLTLARYATAEAERSRAASSSVDRNDLEHASLLMHQSEYAEAIGILERYLKVFPQDEAARKALAEACYQIAERKQANEPRAAQALLQRAVKLDPAHDQAAKRLRQLGAAHGRTPQAVPAARR</sequence>
<evidence type="ECO:0000313" key="1">
    <source>
        <dbReference type="EMBL" id="MBK6972091.1"/>
    </source>
</evidence>
<name>A0A9D7DWJ1_9PROT</name>
<dbReference type="Gene3D" id="1.25.40.10">
    <property type="entry name" value="Tetratricopeptide repeat domain"/>
    <property type="match status" value="1"/>
</dbReference>
<reference evidence="1" key="1">
    <citation type="submission" date="2020-10" db="EMBL/GenBank/DDBJ databases">
        <title>Connecting structure to function with the recovery of over 1000 high-quality activated sludge metagenome-assembled genomes encoding full-length rRNA genes using long-read sequencing.</title>
        <authorList>
            <person name="Singleton C.M."/>
            <person name="Petriglieri F."/>
            <person name="Kristensen J.M."/>
            <person name="Kirkegaard R.H."/>
            <person name="Michaelsen T.Y."/>
            <person name="Andersen M.H."/>
            <person name="Karst S.M."/>
            <person name="Dueholm M.S."/>
            <person name="Nielsen P.H."/>
            <person name="Albertsen M."/>
        </authorList>
    </citation>
    <scope>NUCLEOTIDE SEQUENCE</scope>
    <source>
        <strain evidence="1">Bjer_18-Q3-R1-45_BAT3C.347</strain>
    </source>
</reference>
<dbReference type="PROSITE" id="PS51257">
    <property type="entry name" value="PROKAR_LIPOPROTEIN"/>
    <property type="match status" value="1"/>
</dbReference>
<accession>A0A9D7DWJ1</accession>
<gene>
    <name evidence="1" type="ORF">IPH26_03770</name>
</gene>
<dbReference type="SUPFAM" id="SSF48452">
    <property type="entry name" value="TPR-like"/>
    <property type="match status" value="1"/>
</dbReference>